<evidence type="ECO:0000313" key="2">
    <source>
        <dbReference type="EMBL" id="KZS95629.1"/>
    </source>
</evidence>
<dbReference type="EMBL" id="KV419401">
    <property type="protein sequence ID" value="KZS95629.1"/>
    <property type="molecule type" value="Genomic_DNA"/>
</dbReference>
<keyword evidence="3" id="KW-1185">Reference proteome</keyword>
<reference evidence="2 3" key="1">
    <citation type="journal article" date="2016" name="Mol. Biol. Evol.">
        <title>Comparative Genomics of Early-Diverging Mushroom-Forming Fungi Provides Insights into the Origins of Lignocellulose Decay Capabilities.</title>
        <authorList>
            <person name="Nagy L.G."/>
            <person name="Riley R."/>
            <person name="Tritt A."/>
            <person name="Adam C."/>
            <person name="Daum C."/>
            <person name="Floudas D."/>
            <person name="Sun H."/>
            <person name="Yadav J.S."/>
            <person name="Pangilinan J."/>
            <person name="Larsson K.H."/>
            <person name="Matsuura K."/>
            <person name="Barry K."/>
            <person name="Labutti K."/>
            <person name="Kuo R."/>
            <person name="Ohm R.A."/>
            <person name="Bhattacharya S.S."/>
            <person name="Shirouzu T."/>
            <person name="Yoshinaga Y."/>
            <person name="Martin F.M."/>
            <person name="Grigoriev I.V."/>
            <person name="Hibbett D.S."/>
        </authorList>
    </citation>
    <scope>NUCLEOTIDE SEQUENCE [LARGE SCALE GENOMIC DNA]</scope>
    <source>
        <strain evidence="2 3">HHB9708</strain>
    </source>
</reference>
<protein>
    <recommendedName>
        <fullName evidence="4">FAD/NAD(P)-binding domain-containing protein</fullName>
    </recommendedName>
</protein>
<dbReference type="OrthoDB" id="10051892at2759"/>
<feature type="transmembrane region" description="Helical" evidence="1">
    <location>
        <begin position="23"/>
        <end position="41"/>
    </location>
</feature>
<keyword evidence="1" id="KW-1133">Transmembrane helix</keyword>
<name>A0A164X4K0_9AGAM</name>
<dbReference type="SUPFAM" id="SSF51905">
    <property type="entry name" value="FAD/NAD(P)-binding domain"/>
    <property type="match status" value="1"/>
</dbReference>
<evidence type="ECO:0000256" key="1">
    <source>
        <dbReference type="SAM" id="Phobius"/>
    </source>
</evidence>
<sequence>MCLYRFTSPMTVPLDSVLPRSRTIIFLSFSLVSILLFRAYVFRRRYWKIGQITILHELPKLGKPRQGGRLIDGTVVIAGGSIAGLLTAQICSTHFTRVLIVEPDTMLSTSATPFEEPGAPATASEGKNRKIFNPRPRVMQYTSGHNFQVLTLWALKELFPDIEVEALKVDPQAIVHADSKVYIGNKHLKPPLAHYKGDLPKHLNVGRPTYETLLRRLVKRDCDNVEFLSGFVTGYQLDGKAGPQGTGASQIKSVTIRSKDGLETIEPAILLVDCTGSAQAGLKWIANSTNPCKIAKDVYNPKICYTTCIFDVEPSLMDKLQIPGGYANARTIFTRNSDPRMKHDPRSLYIIKREHNTLHVACGGYDVFDRPKCIADIRTVIAKFAGPDPVPAYVYQLLDILEDHCEESAAYLDARCAPFSFVKYHEVADQLPNNFIAIGDSLMILNPIRGQGCIKAMIGAATLNGLLRSCKPVSNLLSSGVFLPQNFGKRFWESQNKRTYSFWTTTKAADYNWDTTIPVEGESLKDGAFVRWYNRTLLDVAFKNEDVAATLYDITMLITPACYAIRPGIAVRVFWTGLKNYLGLGV</sequence>
<proteinExistence type="predicted"/>
<dbReference type="Proteomes" id="UP000076722">
    <property type="component" value="Unassembled WGS sequence"/>
</dbReference>
<evidence type="ECO:0000313" key="3">
    <source>
        <dbReference type="Proteomes" id="UP000076722"/>
    </source>
</evidence>
<dbReference type="AlphaFoldDB" id="A0A164X4K0"/>
<dbReference type="InterPro" id="IPR036188">
    <property type="entry name" value="FAD/NAD-bd_sf"/>
</dbReference>
<gene>
    <name evidence="2" type="ORF">SISNIDRAFT_494459</name>
</gene>
<organism evidence="2 3">
    <name type="scientific">Sistotremastrum niveocremeum HHB9708</name>
    <dbReference type="NCBI Taxonomy" id="1314777"/>
    <lineage>
        <taxon>Eukaryota</taxon>
        <taxon>Fungi</taxon>
        <taxon>Dikarya</taxon>
        <taxon>Basidiomycota</taxon>
        <taxon>Agaricomycotina</taxon>
        <taxon>Agaricomycetes</taxon>
        <taxon>Sistotremastrales</taxon>
        <taxon>Sistotremastraceae</taxon>
        <taxon>Sertulicium</taxon>
        <taxon>Sertulicium niveocremeum</taxon>
    </lineage>
</organism>
<evidence type="ECO:0008006" key="4">
    <source>
        <dbReference type="Google" id="ProtNLM"/>
    </source>
</evidence>
<keyword evidence="1" id="KW-0812">Transmembrane</keyword>
<accession>A0A164X4K0</accession>
<feature type="transmembrane region" description="Helical" evidence="1">
    <location>
        <begin position="70"/>
        <end position="90"/>
    </location>
</feature>
<keyword evidence="1" id="KW-0472">Membrane</keyword>